<gene>
    <name evidence="3" type="ORF">QNI22_15320</name>
</gene>
<dbReference type="SUPFAM" id="SSF51735">
    <property type="entry name" value="NAD(P)-binding Rossmann-fold domains"/>
    <property type="match status" value="1"/>
</dbReference>
<evidence type="ECO:0000313" key="3">
    <source>
        <dbReference type="EMBL" id="MDJ1502036.1"/>
    </source>
</evidence>
<dbReference type="Pfam" id="PF03807">
    <property type="entry name" value="F420_oxidored"/>
    <property type="match status" value="1"/>
</dbReference>
<dbReference type="RefSeq" id="WP_314511837.1">
    <property type="nucleotide sequence ID" value="NZ_JASJOU010000004.1"/>
</dbReference>
<reference evidence="3" key="1">
    <citation type="submission" date="2023-05" db="EMBL/GenBank/DDBJ databases">
        <authorList>
            <person name="Zhang X."/>
        </authorList>
    </citation>
    <scope>NUCLEOTIDE SEQUENCE</scope>
    <source>
        <strain evidence="3">BD1B2-1</strain>
    </source>
</reference>
<dbReference type="Proteomes" id="UP001232063">
    <property type="component" value="Unassembled WGS sequence"/>
</dbReference>
<dbReference type="InterPro" id="IPR028939">
    <property type="entry name" value="P5C_Rdtase_cat_N"/>
</dbReference>
<evidence type="ECO:0000256" key="1">
    <source>
        <dbReference type="ARBA" id="ARBA00023002"/>
    </source>
</evidence>
<name>A0AAE3UF50_9BACT</name>
<dbReference type="PANTHER" id="PTHR14239:SF10">
    <property type="entry name" value="REDUCTASE"/>
    <property type="match status" value="1"/>
</dbReference>
<organism evidence="3 4">
    <name type="scientific">Xanthocytophaga agilis</name>
    <dbReference type="NCBI Taxonomy" id="3048010"/>
    <lineage>
        <taxon>Bacteria</taxon>
        <taxon>Pseudomonadati</taxon>
        <taxon>Bacteroidota</taxon>
        <taxon>Cytophagia</taxon>
        <taxon>Cytophagales</taxon>
        <taxon>Rhodocytophagaceae</taxon>
        <taxon>Xanthocytophaga</taxon>
    </lineage>
</organism>
<dbReference type="AlphaFoldDB" id="A0AAE3UF50"/>
<dbReference type="PANTHER" id="PTHR14239">
    <property type="entry name" value="DUDULIN-RELATED"/>
    <property type="match status" value="1"/>
</dbReference>
<comment type="caution">
    <text evidence="3">The sequence shown here is derived from an EMBL/GenBank/DDBJ whole genome shotgun (WGS) entry which is preliminary data.</text>
</comment>
<dbReference type="Gene3D" id="3.40.50.720">
    <property type="entry name" value="NAD(P)-binding Rossmann-like Domain"/>
    <property type="match status" value="1"/>
</dbReference>
<evidence type="ECO:0000259" key="2">
    <source>
        <dbReference type="Pfam" id="PF03807"/>
    </source>
</evidence>
<dbReference type="InterPro" id="IPR036291">
    <property type="entry name" value="NAD(P)-bd_dom_sf"/>
</dbReference>
<dbReference type="EMBL" id="JASJOU010000004">
    <property type="protein sequence ID" value="MDJ1502036.1"/>
    <property type="molecule type" value="Genomic_DNA"/>
</dbReference>
<dbReference type="GO" id="GO:0016491">
    <property type="term" value="F:oxidoreductase activity"/>
    <property type="evidence" value="ECO:0007669"/>
    <property type="project" value="UniProtKB-KW"/>
</dbReference>
<sequence length="211" mass="22914">MNIGIIGSGHIGGNFGLHLAKAGHQVMFSSRHPEQLADLVRQAGSNAQAGTIAQAADSGSLVVLSIPYGKIPEVAEQVGTFVHGKTLIDTCNAYPQRDGEIAERVRQNPDLRETQLTVDSFPMASVVKALNTIYFVNLRDYAFRPEGSRYALPIAGNRETAKKEVTDLLHEIGFDVLDVGSIADSKVMEVDQLFYNKPMSLQEMQKAAGSR</sequence>
<dbReference type="InterPro" id="IPR051267">
    <property type="entry name" value="STEAP_metalloreductase"/>
</dbReference>
<keyword evidence="1" id="KW-0560">Oxidoreductase</keyword>
<keyword evidence="4" id="KW-1185">Reference proteome</keyword>
<protein>
    <submittedName>
        <fullName evidence="3">NAD(P)-binding domain-containing protein</fullName>
    </submittedName>
</protein>
<proteinExistence type="predicted"/>
<feature type="domain" description="Pyrroline-5-carboxylate reductase catalytic N-terminal" evidence="2">
    <location>
        <begin position="3"/>
        <end position="92"/>
    </location>
</feature>
<evidence type="ECO:0000313" key="4">
    <source>
        <dbReference type="Proteomes" id="UP001232063"/>
    </source>
</evidence>
<accession>A0AAE3UF50</accession>